<accession>A0A4Q7Y3I8</accession>
<evidence type="ECO:0000313" key="1">
    <source>
        <dbReference type="EMBL" id="RZU30385.1"/>
    </source>
</evidence>
<name>A0A4Q7Y3I8_9BACT</name>
<protein>
    <submittedName>
        <fullName evidence="1">Uncharacterized protein</fullName>
    </submittedName>
</protein>
<keyword evidence="2" id="KW-1185">Reference proteome</keyword>
<dbReference type="EMBL" id="SHKW01000005">
    <property type="protein sequence ID" value="RZU30385.1"/>
    <property type="molecule type" value="Genomic_DNA"/>
</dbReference>
<organism evidence="1 2">
    <name type="scientific">Edaphobacter modestus</name>
    <dbReference type="NCBI Taxonomy" id="388466"/>
    <lineage>
        <taxon>Bacteria</taxon>
        <taxon>Pseudomonadati</taxon>
        <taxon>Acidobacteriota</taxon>
        <taxon>Terriglobia</taxon>
        <taxon>Terriglobales</taxon>
        <taxon>Acidobacteriaceae</taxon>
        <taxon>Edaphobacter</taxon>
    </lineage>
</organism>
<dbReference type="AlphaFoldDB" id="A0A4Q7Y3I8"/>
<comment type="caution">
    <text evidence="1">The sequence shown here is derived from an EMBL/GenBank/DDBJ whole genome shotgun (WGS) entry which is preliminary data.</text>
</comment>
<reference evidence="1 2" key="1">
    <citation type="submission" date="2019-02" db="EMBL/GenBank/DDBJ databases">
        <title>Genomic Encyclopedia of Archaeal and Bacterial Type Strains, Phase II (KMG-II): from individual species to whole genera.</title>
        <authorList>
            <person name="Goeker M."/>
        </authorList>
    </citation>
    <scope>NUCLEOTIDE SEQUENCE [LARGE SCALE GENOMIC DNA]</scope>
    <source>
        <strain evidence="1 2">DSM 18101</strain>
    </source>
</reference>
<proteinExistence type="predicted"/>
<gene>
    <name evidence="1" type="ORF">BDD14_6144</name>
</gene>
<dbReference type="Proteomes" id="UP000292958">
    <property type="component" value="Unassembled WGS sequence"/>
</dbReference>
<feature type="non-terminal residue" evidence="1">
    <location>
        <position position="1"/>
    </location>
</feature>
<evidence type="ECO:0000313" key="2">
    <source>
        <dbReference type="Proteomes" id="UP000292958"/>
    </source>
</evidence>
<sequence>LGESMQTTHKSPTHLSMEWIARERFDAL</sequence>